<evidence type="ECO:0000256" key="2">
    <source>
        <dbReference type="ARBA" id="ARBA00022475"/>
    </source>
</evidence>
<accession>A0A3A5H8A2</accession>
<keyword evidence="8" id="KW-1185">Reference proteome</keyword>
<dbReference type="PANTHER" id="PTHR30482:SF5">
    <property type="entry name" value="ABC TRANSPORTER PERMEASE PROTEIN"/>
    <property type="match status" value="1"/>
</dbReference>
<feature type="transmembrane region" description="Helical" evidence="6">
    <location>
        <begin position="333"/>
        <end position="357"/>
    </location>
</feature>
<sequence>MSSRLGRPELYTSYRQDMALFNTRAKQIGVLAILLLAILLPLQLEDDLLRIGFTGLVFAIGAIGLNIVTGYAGQVSLGHAFFVGVGAYTAAVMSGDPDGRSLGYGMDFAPLWMLGAGLAAALCGAIIAPIAARLRGLYLAIVTLGLVFIGEYFFAEWTSLSGGDQVGRDAAQPVLFGMELTRDGAYTEEQKLYWLALGTLVVMAVLARNLVRSRVGRAFAAVRDRDVAAGVMGVDLTRTKLVAFTVSSFYAGVAGSLLFALNGHFSPDKFGLLLSIQFIAMVLIGGAATISGAIMGAMLIASLPRIASELPALVPFLSSSATEHPNIFEFEQVMYGVLIIAFLLFEPRGLFGIWMRIRTYWKSFPFSY</sequence>
<dbReference type="EMBL" id="QYRP01000002">
    <property type="protein sequence ID" value="RJS45615.1"/>
    <property type="molecule type" value="Genomic_DNA"/>
</dbReference>
<name>A0A3A5H8A2_9ACTN</name>
<feature type="transmembrane region" description="Helical" evidence="6">
    <location>
        <begin position="21"/>
        <end position="42"/>
    </location>
</feature>
<dbReference type="GO" id="GO:0015658">
    <property type="term" value="F:branched-chain amino acid transmembrane transporter activity"/>
    <property type="evidence" value="ECO:0007669"/>
    <property type="project" value="InterPro"/>
</dbReference>
<dbReference type="CDD" id="cd06581">
    <property type="entry name" value="TM_PBP1_LivM_like"/>
    <property type="match status" value="1"/>
</dbReference>
<dbReference type="InterPro" id="IPR001851">
    <property type="entry name" value="ABC_transp_permease"/>
</dbReference>
<feature type="transmembrane region" description="Helical" evidence="6">
    <location>
        <begin position="75"/>
        <end position="91"/>
    </location>
</feature>
<evidence type="ECO:0000256" key="3">
    <source>
        <dbReference type="ARBA" id="ARBA00022692"/>
    </source>
</evidence>
<evidence type="ECO:0000256" key="6">
    <source>
        <dbReference type="SAM" id="Phobius"/>
    </source>
</evidence>
<organism evidence="7 8">
    <name type="scientific">Nocardioides cavernaquae</name>
    <dbReference type="NCBI Taxonomy" id="2321396"/>
    <lineage>
        <taxon>Bacteria</taxon>
        <taxon>Bacillati</taxon>
        <taxon>Actinomycetota</taxon>
        <taxon>Actinomycetes</taxon>
        <taxon>Propionibacteriales</taxon>
        <taxon>Nocardioidaceae</taxon>
        <taxon>Nocardioides</taxon>
    </lineage>
</organism>
<feature type="transmembrane region" description="Helical" evidence="6">
    <location>
        <begin position="192"/>
        <end position="211"/>
    </location>
</feature>
<keyword evidence="2" id="KW-1003">Cell membrane</keyword>
<dbReference type="Proteomes" id="UP000276542">
    <property type="component" value="Unassembled WGS sequence"/>
</dbReference>
<gene>
    <name evidence="7" type="ORF">D4739_04870</name>
</gene>
<feature type="transmembrane region" description="Helical" evidence="6">
    <location>
        <begin position="241"/>
        <end position="261"/>
    </location>
</feature>
<protein>
    <submittedName>
        <fullName evidence="7">Branched-chain amino acid ABC transporter permease</fullName>
    </submittedName>
</protein>
<reference evidence="8" key="1">
    <citation type="submission" date="2018-09" db="EMBL/GenBank/DDBJ databases">
        <authorList>
            <person name="Zhu H."/>
        </authorList>
    </citation>
    <scope>NUCLEOTIDE SEQUENCE [LARGE SCALE GENOMIC DNA]</scope>
    <source>
        <strain evidence="8">K1W22B-1</strain>
    </source>
</reference>
<dbReference type="OrthoDB" id="9814461at2"/>
<comment type="caution">
    <text evidence="7">The sequence shown here is derived from an EMBL/GenBank/DDBJ whole genome shotgun (WGS) entry which is preliminary data.</text>
</comment>
<feature type="transmembrane region" description="Helical" evidence="6">
    <location>
        <begin position="111"/>
        <end position="130"/>
    </location>
</feature>
<proteinExistence type="predicted"/>
<dbReference type="AlphaFoldDB" id="A0A3A5H8A2"/>
<dbReference type="PANTHER" id="PTHR30482">
    <property type="entry name" value="HIGH-AFFINITY BRANCHED-CHAIN AMINO ACID TRANSPORT SYSTEM PERMEASE"/>
    <property type="match status" value="1"/>
</dbReference>
<evidence type="ECO:0000256" key="1">
    <source>
        <dbReference type="ARBA" id="ARBA00004651"/>
    </source>
</evidence>
<feature type="transmembrane region" description="Helical" evidence="6">
    <location>
        <begin position="273"/>
        <end position="301"/>
    </location>
</feature>
<dbReference type="RefSeq" id="WP_120059515.1">
    <property type="nucleotide sequence ID" value="NZ_QYRP01000002.1"/>
</dbReference>
<dbReference type="InterPro" id="IPR043428">
    <property type="entry name" value="LivM-like"/>
</dbReference>
<keyword evidence="3 6" id="KW-0812">Transmembrane</keyword>
<dbReference type="Pfam" id="PF02653">
    <property type="entry name" value="BPD_transp_2"/>
    <property type="match status" value="1"/>
</dbReference>
<feature type="transmembrane region" description="Helical" evidence="6">
    <location>
        <begin position="137"/>
        <end position="155"/>
    </location>
</feature>
<keyword evidence="4 6" id="KW-1133">Transmembrane helix</keyword>
<evidence type="ECO:0000256" key="4">
    <source>
        <dbReference type="ARBA" id="ARBA00022989"/>
    </source>
</evidence>
<dbReference type="GO" id="GO:0005886">
    <property type="term" value="C:plasma membrane"/>
    <property type="evidence" value="ECO:0007669"/>
    <property type="project" value="UniProtKB-SubCell"/>
</dbReference>
<comment type="subcellular location">
    <subcellularLocation>
        <location evidence="1">Cell membrane</location>
        <topology evidence="1">Multi-pass membrane protein</topology>
    </subcellularLocation>
</comment>
<feature type="transmembrane region" description="Helical" evidence="6">
    <location>
        <begin position="48"/>
        <end position="68"/>
    </location>
</feature>
<keyword evidence="5 6" id="KW-0472">Membrane</keyword>
<evidence type="ECO:0000313" key="7">
    <source>
        <dbReference type="EMBL" id="RJS45615.1"/>
    </source>
</evidence>
<evidence type="ECO:0000256" key="5">
    <source>
        <dbReference type="ARBA" id="ARBA00023136"/>
    </source>
</evidence>
<evidence type="ECO:0000313" key="8">
    <source>
        <dbReference type="Proteomes" id="UP000276542"/>
    </source>
</evidence>